<keyword evidence="1" id="KW-1133">Transmembrane helix</keyword>
<accession>A0ABR2T3A2</accession>
<feature type="transmembrane region" description="Helical" evidence="1">
    <location>
        <begin position="56"/>
        <end position="77"/>
    </location>
</feature>
<protein>
    <submittedName>
        <fullName evidence="2">Uncharacterized protein</fullName>
    </submittedName>
</protein>
<name>A0ABR2T3A2_9ROSI</name>
<keyword evidence="3" id="KW-1185">Reference proteome</keyword>
<evidence type="ECO:0000313" key="2">
    <source>
        <dbReference type="EMBL" id="KAK9031983.1"/>
    </source>
</evidence>
<proteinExistence type="predicted"/>
<comment type="caution">
    <text evidence="2">The sequence shown here is derived from an EMBL/GenBank/DDBJ whole genome shotgun (WGS) entry which is preliminary data.</text>
</comment>
<dbReference type="EMBL" id="JBBPBN010000009">
    <property type="protein sequence ID" value="KAK9031983.1"/>
    <property type="molecule type" value="Genomic_DNA"/>
</dbReference>
<dbReference type="Proteomes" id="UP001396334">
    <property type="component" value="Unassembled WGS sequence"/>
</dbReference>
<evidence type="ECO:0000313" key="3">
    <source>
        <dbReference type="Proteomes" id="UP001396334"/>
    </source>
</evidence>
<gene>
    <name evidence="2" type="ORF">V6N11_056268</name>
</gene>
<sequence length="203" mass="21935">MSAGKGKKMLLILSIFLSFFVLVLHGIPSTGGIWFFRFGLWENLSLRIWENLFLLIPLPIGAGLALVAAVFCADPGVGPDGARSWRRKSLGNLVLDDGLCFLVPSLGKGSGGFLGRFLCFIFKTLGLGGPGRVYRLPRLPSSVGRPKVETNRAFPSGYWIGDIGHPWPDIGLTSWAGSLYIGCLRPNLGLICWTGGLYITGSH</sequence>
<keyword evidence="1" id="KW-0472">Membrane</keyword>
<keyword evidence="1" id="KW-0812">Transmembrane</keyword>
<evidence type="ECO:0000256" key="1">
    <source>
        <dbReference type="SAM" id="Phobius"/>
    </source>
</evidence>
<reference evidence="2 3" key="1">
    <citation type="journal article" date="2024" name="G3 (Bethesda)">
        <title>Genome assembly of Hibiscus sabdariffa L. provides insights into metabolisms of medicinal natural products.</title>
        <authorList>
            <person name="Kim T."/>
        </authorList>
    </citation>
    <scope>NUCLEOTIDE SEQUENCE [LARGE SCALE GENOMIC DNA]</scope>
    <source>
        <strain evidence="2">TK-2024</strain>
        <tissue evidence="2">Old leaves</tissue>
    </source>
</reference>
<organism evidence="2 3">
    <name type="scientific">Hibiscus sabdariffa</name>
    <name type="common">roselle</name>
    <dbReference type="NCBI Taxonomy" id="183260"/>
    <lineage>
        <taxon>Eukaryota</taxon>
        <taxon>Viridiplantae</taxon>
        <taxon>Streptophyta</taxon>
        <taxon>Embryophyta</taxon>
        <taxon>Tracheophyta</taxon>
        <taxon>Spermatophyta</taxon>
        <taxon>Magnoliopsida</taxon>
        <taxon>eudicotyledons</taxon>
        <taxon>Gunneridae</taxon>
        <taxon>Pentapetalae</taxon>
        <taxon>rosids</taxon>
        <taxon>malvids</taxon>
        <taxon>Malvales</taxon>
        <taxon>Malvaceae</taxon>
        <taxon>Malvoideae</taxon>
        <taxon>Hibiscus</taxon>
    </lineage>
</organism>